<feature type="transmembrane region" description="Helical" evidence="1">
    <location>
        <begin position="6"/>
        <end position="25"/>
    </location>
</feature>
<sequence>MDIDAGTILVGALSIIGCTLPFVITNKKRKAVEQKLLQKLKEAAVQFQCSINETEIVGSYAIGFDNIKKHLFFYNPSVGIEQVLTVNLQELAGCKILNVSRKINYDGENHRVIDRLELCFTPKNRKEEIRWEFYDAEKSFQMSGELISLEKWVKTINKEIKPAA</sequence>
<dbReference type="OrthoDB" id="1524706at2"/>
<name>A0A5C6VC23_9FLAO</name>
<evidence type="ECO:0000313" key="3">
    <source>
        <dbReference type="Proteomes" id="UP000321168"/>
    </source>
</evidence>
<dbReference type="Proteomes" id="UP000321168">
    <property type="component" value="Unassembled WGS sequence"/>
</dbReference>
<keyword evidence="1" id="KW-0812">Transmembrane</keyword>
<keyword evidence="3" id="KW-1185">Reference proteome</keyword>
<dbReference type="RefSeq" id="WP_147013305.1">
    <property type="nucleotide sequence ID" value="NZ_VORB01000002.1"/>
</dbReference>
<keyword evidence="1" id="KW-1133">Transmembrane helix</keyword>
<evidence type="ECO:0000313" key="2">
    <source>
        <dbReference type="EMBL" id="TXC82106.1"/>
    </source>
</evidence>
<evidence type="ECO:0000256" key="1">
    <source>
        <dbReference type="SAM" id="Phobius"/>
    </source>
</evidence>
<comment type="caution">
    <text evidence="2">The sequence shown here is derived from an EMBL/GenBank/DDBJ whole genome shotgun (WGS) entry which is preliminary data.</text>
</comment>
<proteinExistence type="predicted"/>
<keyword evidence="1" id="KW-0472">Membrane</keyword>
<reference evidence="2 3" key="1">
    <citation type="submission" date="2019-08" db="EMBL/GenBank/DDBJ databases">
        <title>Genome of Luteibaculum oceani JCM 18817.</title>
        <authorList>
            <person name="Bowman J.P."/>
        </authorList>
    </citation>
    <scope>NUCLEOTIDE SEQUENCE [LARGE SCALE GENOMIC DNA]</scope>
    <source>
        <strain evidence="2 3">JCM 18817</strain>
    </source>
</reference>
<organism evidence="2 3">
    <name type="scientific">Luteibaculum oceani</name>
    <dbReference type="NCBI Taxonomy" id="1294296"/>
    <lineage>
        <taxon>Bacteria</taxon>
        <taxon>Pseudomonadati</taxon>
        <taxon>Bacteroidota</taxon>
        <taxon>Flavobacteriia</taxon>
        <taxon>Flavobacteriales</taxon>
        <taxon>Luteibaculaceae</taxon>
        <taxon>Luteibaculum</taxon>
    </lineage>
</organism>
<dbReference type="AlphaFoldDB" id="A0A5C6VC23"/>
<dbReference type="EMBL" id="VORB01000002">
    <property type="protein sequence ID" value="TXC82106.1"/>
    <property type="molecule type" value="Genomic_DNA"/>
</dbReference>
<protein>
    <submittedName>
        <fullName evidence="2">Uncharacterized protein</fullName>
    </submittedName>
</protein>
<gene>
    <name evidence="2" type="ORF">FRX97_03155</name>
</gene>
<accession>A0A5C6VC23</accession>